<reference evidence="13 14" key="1">
    <citation type="journal article" date="2018" name="Nat. Biotechnol.">
        <title>A standardized bacterial taxonomy based on genome phylogeny substantially revises the tree of life.</title>
        <authorList>
            <person name="Parks D.H."/>
            <person name="Chuvochina M."/>
            <person name="Waite D.W."/>
            <person name="Rinke C."/>
            <person name="Skarshewski A."/>
            <person name="Chaumeil P.A."/>
            <person name="Hugenholtz P."/>
        </authorList>
    </citation>
    <scope>NUCLEOTIDE SEQUENCE [LARGE SCALE GENOMIC DNA]</scope>
    <source>
        <strain evidence="13">UBA8781</strain>
    </source>
</reference>
<dbReference type="InterPro" id="IPR006136">
    <property type="entry name" value="FlhB"/>
</dbReference>
<evidence type="ECO:0000256" key="5">
    <source>
        <dbReference type="ARBA" id="ARBA00022475"/>
    </source>
</evidence>
<keyword evidence="6 12" id="KW-0812">Transmembrane</keyword>
<dbReference type="SUPFAM" id="SSF160544">
    <property type="entry name" value="EscU C-terminal domain-like"/>
    <property type="match status" value="1"/>
</dbReference>
<keyword evidence="10 12" id="KW-0472">Membrane</keyword>
<keyword evidence="11 12" id="KW-1006">Bacterial flagellum protein export</keyword>
<dbReference type="STRING" id="229919.GCA_001050195_02754"/>
<evidence type="ECO:0000256" key="3">
    <source>
        <dbReference type="ARBA" id="ARBA00021622"/>
    </source>
</evidence>
<evidence type="ECO:0000256" key="11">
    <source>
        <dbReference type="ARBA" id="ARBA00023225"/>
    </source>
</evidence>
<comment type="caution">
    <text evidence="13">The sequence shown here is derived from an EMBL/GenBank/DDBJ whole genome shotgun (WGS) entry which is preliminary data.</text>
</comment>
<evidence type="ECO:0000256" key="8">
    <source>
        <dbReference type="ARBA" id="ARBA00022927"/>
    </source>
</evidence>
<dbReference type="Pfam" id="PF01312">
    <property type="entry name" value="Bac_export_2"/>
    <property type="match status" value="1"/>
</dbReference>
<evidence type="ECO:0000256" key="10">
    <source>
        <dbReference type="ARBA" id="ARBA00023136"/>
    </source>
</evidence>
<gene>
    <name evidence="12 13" type="primary">flhB</name>
    <name evidence="13" type="ORF">DEQ80_00305</name>
</gene>
<dbReference type="PRINTS" id="PR00950">
    <property type="entry name" value="TYPE3IMSPROT"/>
</dbReference>
<keyword evidence="13" id="KW-0282">Flagellum</keyword>
<keyword evidence="8 12" id="KW-0653">Protein transport</keyword>
<proteinExistence type="inferred from homology"/>
<protein>
    <recommendedName>
        <fullName evidence="3 12">Flagellar biosynthetic protein FlhB</fullName>
    </recommendedName>
</protein>
<evidence type="ECO:0000313" key="14">
    <source>
        <dbReference type="Proteomes" id="UP000264141"/>
    </source>
</evidence>
<comment type="function">
    <text evidence="12">Required for formation of the rod structure in the basal body of the flagellar apparatus. Together with FliI and FliH, may constitute the export apparatus of flagellin.</text>
</comment>
<dbReference type="GO" id="GO:0005886">
    <property type="term" value="C:plasma membrane"/>
    <property type="evidence" value="ECO:0007669"/>
    <property type="project" value="UniProtKB-SubCell"/>
</dbReference>
<organism evidence="13 14">
    <name type="scientific">Anaerolinea thermolimosa</name>
    <dbReference type="NCBI Taxonomy" id="229919"/>
    <lineage>
        <taxon>Bacteria</taxon>
        <taxon>Bacillati</taxon>
        <taxon>Chloroflexota</taxon>
        <taxon>Anaerolineae</taxon>
        <taxon>Anaerolineales</taxon>
        <taxon>Anaerolineaceae</taxon>
        <taxon>Anaerolinea</taxon>
    </lineage>
</organism>
<name>A0A3D1JCX4_9CHLR</name>
<dbReference type="Gene3D" id="3.40.1690.10">
    <property type="entry name" value="secretion proteins EscU"/>
    <property type="match status" value="1"/>
</dbReference>
<keyword evidence="5 12" id="KW-1003">Cell membrane</keyword>
<keyword evidence="13" id="KW-0969">Cilium</keyword>
<dbReference type="EMBL" id="DPBP01000002">
    <property type="protein sequence ID" value="HCE16274.1"/>
    <property type="molecule type" value="Genomic_DNA"/>
</dbReference>
<keyword evidence="7 12" id="KW-1005">Bacterial flagellum biogenesis</keyword>
<dbReference type="InterPro" id="IPR006135">
    <property type="entry name" value="T3SS_substrate_exporter"/>
</dbReference>
<dbReference type="AlphaFoldDB" id="A0A3D1JCX4"/>
<comment type="similarity">
    <text evidence="2 12">Belongs to the type III secretion exporter family.</text>
</comment>
<evidence type="ECO:0000256" key="1">
    <source>
        <dbReference type="ARBA" id="ARBA00004651"/>
    </source>
</evidence>
<dbReference type="Proteomes" id="UP000264141">
    <property type="component" value="Unassembled WGS sequence"/>
</dbReference>
<evidence type="ECO:0000256" key="2">
    <source>
        <dbReference type="ARBA" id="ARBA00010690"/>
    </source>
</evidence>
<evidence type="ECO:0000256" key="12">
    <source>
        <dbReference type="RuleBase" id="RU364091"/>
    </source>
</evidence>
<dbReference type="InterPro" id="IPR029025">
    <property type="entry name" value="T3SS_substrate_exporter_C"/>
</dbReference>
<comment type="subcellular location">
    <subcellularLocation>
        <location evidence="1">Cell membrane</location>
        <topology evidence="1">Multi-pass membrane protein</topology>
    </subcellularLocation>
</comment>
<keyword evidence="4 12" id="KW-0813">Transport</keyword>
<evidence type="ECO:0000256" key="4">
    <source>
        <dbReference type="ARBA" id="ARBA00022448"/>
    </source>
</evidence>
<evidence type="ECO:0000256" key="6">
    <source>
        <dbReference type="ARBA" id="ARBA00022692"/>
    </source>
</evidence>
<feature type="transmembrane region" description="Helical" evidence="12">
    <location>
        <begin position="84"/>
        <end position="105"/>
    </location>
</feature>
<dbReference type="GO" id="GO:0044780">
    <property type="term" value="P:bacterial-type flagellum assembly"/>
    <property type="evidence" value="ECO:0007669"/>
    <property type="project" value="InterPro"/>
</dbReference>
<evidence type="ECO:0000313" key="13">
    <source>
        <dbReference type="EMBL" id="HCE16274.1"/>
    </source>
</evidence>
<keyword evidence="9 12" id="KW-1133">Transmembrane helix</keyword>
<comment type="caution">
    <text evidence="12">Lacks conserved residue(s) required for the propagation of feature annotation.</text>
</comment>
<keyword evidence="13" id="KW-0966">Cell projection</keyword>
<dbReference type="PANTHER" id="PTHR30531:SF12">
    <property type="entry name" value="FLAGELLAR BIOSYNTHETIC PROTEIN FLHB"/>
    <property type="match status" value="1"/>
</dbReference>
<accession>A0A3D1JCX4</accession>
<feature type="transmembrane region" description="Helical" evidence="12">
    <location>
        <begin position="184"/>
        <end position="206"/>
    </location>
</feature>
<sequence>MADRTEAPTPRRLEEAREQGQVALSREVTSAAVLLAAALLLRGPGSQLGVAFQKVLTEQMAALPQAELTLRTVQQMGFRMAVQILPPLGGLVLALLAVGAMATLGQTRFLWSSKRVGFDFKRVDPVAGFKRIFSARGLVEMLRALLKLVLVGWVTYSFLKGEYPGILALSQFDLPTATQRFFDLLVALALRVGGMYLILAAADYAYQRWDLMRNLRMTKEEIKEEVRRSEGDPQLKGRIRSQMRRMARGRMMANVPKATVVVTNPTHLAVAIQYEEGMNAPKVLAKGAHHTAERIVAIAREHHIPVVQNIPLARAMYKRLEVDDEISPDLYVAMAEVLAYVYRMQGKTPTPARASMDGR</sequence>
<evidence type="ECO:0000256" key="7">
    <source>
        <dbReference type="ARBA" id="ARBA00022795"/>
    </source>
</evidence>
<dbReference type="PANTHER" id="PTHR30531">
    <property type="entry name" value="FLAGELLAR BIOSYNTHETIC PROTEIN FLHB"/>
    <property type="match status" value="1"/>
</dbReference>
<dbReference type="NCBIfam" id="TIGR00328">
    <property type="entry name" value="flhB"/>
    <property type="match status" value="1"/>
</dbReference>
<dbReference type="GO" id="GO:0009306">
    <property type="term" value="P:protein secretion"/>
    <property type="evidence" value="ECO:0007669"/>
    <property type="project" value="InterPro"/>
</dbReference>
<evidence type="ECO:0000256" key="9">
    <source>
        <dbReference type="ARBA" id="ARBA00022989"/>
    </source>
</evidence>